<organism evidence="1 2">
    <name type="scientific">Smallanthus sonchifolius</name>
    <dbReference type="NCBI Taxonomy" id="185202"/>
    <lineage>
        <taxon>Eukaryota</taxon>
        <taxon>Viridiplantae</taxon>
        <taxon>Streptophyta</taxon>
        <taxon>Embryophyta</taxon>
        <taxon>Tracheophyta</taxon>
        <taxon>Spermatophyta</taxon>
        <taxon>Magnoliopsida</taxon>
        <taxon>eudicotyledons</taxon>
        <taxon>Gunneridae</taxon>
        <taxon>Pentapetalae</taxon>
        <taxon>asterids</taxon>
        <taxon>campanulids</taxon>
        <taxon>Asterales</taxon>
        <taxon>Asteraceae</taxon>
        <taxon>Asteroideae</taxon>
        <taxon>Heliantheae alliance</taxon>
        <taxon>Millerieae</taxon>
        <taxon>Smallanthus</taxon>
    </lineage>
</organism>
<dbReference type="EMBL" id="CM042030">
    <property type="protein sequence ID" value="KAI3787295.1"/>
    <property type="molecule type" value="Genomic_DNA"/>
</dbReference>
<evidence type="ECO:0000313" key="2">
    <source>
        <dbReference type="Proteomes" id="UP001056120"/>
    </source>
</evidence>
<protein>
    <submittedName>
        <fullName evidence="1">Uncharacterized protein</fullName>
    </submittedName>
</protein>
<accession>A0ACB9GWF4</accession>
<keyword evidence="2" id="KW-1185">Reference proteome</keyword>
<reference evidence="1 2" key="2">
    <citation type="journal article" date="2022" name="Mol. Ecol. Resour.">
        <title>The genomes of chicory, endive, great burdock and yacon provide insights into Asteraceae paleo-polyploidization history and plant inulin production.</title>
        <authorList>
            <person name="Fan W."/>
            <person name="Wang S."/>
            <person name="Wang H."/>
            <person name="Wang A."/>
            <person name="Jiang F."/>
            <person name="Liu H."/>
            <person name="Zhao H."/>
            <person name="Xu D."/>
            <person name="Zhang Y."/>
        </authorList>
    </citation>
    <scope>NUCLEOTIDE SEQUENCE [LARGE SCALE GENOMIC DNA]</scope>
    <source>
        <strain evidence="2">cv. Yunnan</strain>
        <tissue evidence="1">Leaves</tissue>
    </source>
</reference>
<name>A0ACB9GWF4_9ASTR</name>
<comment type="caution">
    <text evidence="1">The sequence shown here is derived from an EMBL/GenBank/DDBJ whole genome shotgun (WGS) entry which is preliminary data.</text>
</comment>
<reference evidence="2" key="1">
    <citation type="journal article" date="2022" name="Mol. Ecol. Resour.">
        <title>The genomes of chicory, endive, great burdock and yacon provide insights into Asteraceae palaeo-polyploidization history and plant inulin production.</title>
        <authorList>
            <person name="Fan W."/>
            <person name="Wang S."/>
            <person name="Wang H."/>
            <person name="Wang A."/>
            <person name="Jiang F."/>
            <person name="Liu H."/>
            <person name="Zhao H."/>
            <person name="Xu D."/>
            <person name="Zhang Y."/>
        </authorList>
    </citation>
    <scope>NUCLEOTIDE SEQUENCE [LARGE SCALE GENOMIC DNA]</scope>
    <source>
        <strain evidence="2">cv. Yunnan</strain>
    </source>
</reference>
<proteinExistence type="predicted"/>
<sequence>MARCIGVNQPPRYCGVDGLWCALDDLNAKADKLDTILEELHVVIVGGRNVHKNHEDGYYSVIRHPIVSKGGFGSASRSYQHLVNMKKSIPYSDFLDDERYVHFDNNPNVEIDESQIDDDALHQDI</sequence>
<evidence type="ECO:0000313" key="1">
    <source>
        <dbReference type="EMBL" id="KAI3787295.1"/>
    </source>
</evidence>
<dbReference type="Proteomes" id="UP001056120">
    <property type="component" value="Linkage Group LG13"/>
</dbReference>
<gene>
    <name evidence="1" type="ORF">L1987_41664</name>
</gene>